<dbReference type="EMBL" id="CBTN010000025">
    <property type="protein sequence ID" value="CDH54805.1"/>
    <property type="molecule type" value="Genomic_DNA"/>
</dbReference>
<dbReference type="InterPro" id="IPR019734">
    <property type="entry name" value="TPR_rpt"/>
</dbReference>
<keyword evidence="1" id="KW-0802">TPR repeat</keyword>
<keyword evidence="3" id="KW-1185">Reference proteome</keyword>
<feature type="repeat" description="TPR" evidence="1">
    <location>
        <begin position="78"/>
        <end position="111"/>
    </location>
</feature>
<dbReference type="PROSITE" id="PS50005">
    <property type="entry name" value="TPR"/>
    <property type="match status" value="1"/>
</dbReference>
<dbReference type="STRING" id="1263082.A0A068RYG8"/>
<dbReference type="AlphaFoldDB" id="A0A068RYG8"/>
<gene>
    <name evidence="2" type="ORF">LCOR_06022.1</name>
</gene>
<comment type="caution">
    <text evidence="2">The sequence shown here is derived from an EMBL/GenBank/DDBJ whole genome shotgun (WGS) entry which is preliminary data.</text>
</comment>
<dbReference type="InterPro" id="IPR011990">
    <property type="entry name" value="TPR-like_helical_dom_sf"/>
</dbReference>
<evidence type="ECO:0000313" key="3">
    <source>
        <dbReference type="Proteomes" id="UP000027586"/>
    </source>
</evidence>
<dbReference type="VEuPathDB" id="FungiDB:LCOR_06022.1"/>
<accession>A0A068RYG8</accession>
<name>A0A068RYG8_9FUNG</name>
<evidence type="ECO:0000313" key="2">
    <source>
        <dbReference type="EMBL" id="CDH54805.1"/>
    </source>
</evidence>
<dbReference type="SUPFAM" id="SSF48452">
    <property type="entry name" value="TPR-like"/>
    <property type="match status" value="1"/>
</dbReference>
<protein>
    <submittedName>
        <fullName evidence="2">Uncharacterized protein</fullName>
    </submittedName>
</protein>
<dbReference type="OrthoDB" id="10320523at2759"/>
<dbReference type="Proteomes" id="UP000027586">
    <property type="component" value="Unassembled WGS sequence"/>
</dbReference>
<reference evidence="2" key="1">
    <citation type="submission" date="2013-08" db="EMBL/GenBank/DDBJ databases">
        <title>Gene expansion shapes genome architecture in the human pathogen Lichtheimia corymbifera: an evolutionary genomics analysis in the ancient terrestrial Mucorales (Mucoromycotina).</title>
        <authorList>
            <person name="Schwartze V.U."/>
            <person name="Winter S."/>
            <person name="Shelest E."/>
            <person name="Marcet-Houben M."/>
            <person name="Horn F."/>
            <person name="Wehner S."/>
            <person name="Hoffmann K."/>
            <person name="Riege K."/>
            <person name="Sammeth M."/>
            <person name="Nowrousian M."/>
            <person name="Valiante V."/>
            <person name="Linde J."/>
            <person name="Jacobsen I.D."/>
            <person name="Marz M."/>
            <person name="Brakhage A.A."/>
            <person name="Gabaldon T."/>
            <person name="Bocker S."/>
            <person name="Voigt K."/>
        </authorList>
    </citation>
    <scope>NUCLEOTIDE SEQUENCE [LARGE SCALE GENOMIC DNA]</scope>
    <source>
        <strain evidence="2">FSU 9682</strain>
    </source>
</reference>
<dbReference type="SUPFAM" id="SSF52047">
    <property type="entry name" value="RNI-like"/>
    <property type="match status" value="1"/>
</dbReference>
<organism evidence="2 3">
    <name type="scientific">Lichtheimia corymbifera JMRC:FSU:9682</name>
    <dbReference type="NCBI Taxonomy" id="1263082"/>
    <lineage>
        <taxon>Eukaryota</taxon>
        <taxon>Fungi</taxon>
        <taxon>Fungi incertae sedis</taxon>
        <taxon>Mucoromycota</taxon>
        <taxon>Mucoromycotina</taxon>
        <taxon>Mucoromycetes</taxon>
        <taxon>Mucorales</taxon>
        <taxon>Lichtheimiaceae</taxon>
        <taxon>Lichtheimia</taxon>
    </lineage>
</organism>
<proteinExistence type="predicted"/>
<dbReference type="Gene3D" id="3.80.10.10">
    <property type="entry name" value="Ribonuclease Inhibitor"/>
    <property type="match status" value="2"/>
</dbReference>
<dbReference type="Gene3D" id="1.25.40.10">
    <property type="entry name" value="Tetratricopeptide repeat domain"/>
    <property type="match status" value="1"/>
</dbReference>
<dbReference type="InterPro" id="IPR032675">
    <property type="entry name" value="LRR_dom_sf"/>
</dbReference>
<evidence type="ECO:0000256" key="1">
    <source>
        <dbReference type="PROSITE-ProRule" id="PRU00339"/>
    </source>
</evidence>
<sequence length="682" mass="77779">MQAVKNTTWTELLKDPVLTAQHGDAGNRIATATGSLQQIAQQFAQVLNERATLLANSAQFDRALRDAAVIRTLLPRSGLGYLRMGDIYGQQGRYAVAISIYDQGLKTVPKSDPYYQQLQQHRKEAVTNNSKCIDFITRLPLDIVVTNITPRFEPEHFNRDEQYEPLYVSRGWQKRFLQQPNGLFFGFGNESETFARGHPALVRFAPSVQKLSGTFFNDVRLDDLFKRARFSNLKRLEISCDQTSPRLPLVNGLRLIADTLTHLSIHVYPSVQLRDILETCPNLVFLDAQDVDFVMPSSPSSRYPKITHLSIHEMPETTRSRDNIIDIFSRFPSLLSFEITPMPDSNLLTVLHDYFPYLQVLYFGDKNHHPEKTDIRPNGRKGVISAHLGGSRANFYKRDDMVQFLHSNRHSLEELEFEGEIDDDDSFWKLEEDGQVIQQRDDLYSPLRSGDEDPAQTDTSFKRLGSIEFSGAEADVCSPVITWAISNARSLKSIVIHQSYIQSNVSNAMIQSKHLSKLKIFQDSTDEDYEGIIRFLEHHIQLGDQSMLEEIITYEISPEMEWIPLVPRLKRLKKLKFLVNDIPEDCIPLIEAIARGCPALKKLILGMPFAELADGLLEPLRNHPSLEILKIGTKSLRADHVITLCTFTNLKSLELECQVTSDMLTLLECHLPKVELYPDPWR</sequence>